<evidence type="ECO:0000256" key="1">
    <source>
        <dbReference type="ARBA" id="ARBA00022630"/>
    </source>
</evidence>
<evidence type="ECO:0000259" key="4">
    <source>
        <dbReference type="Pfam" id="PF00890"/>
    </source>
</evidence>
<keyword evidence="3" id="KW-0560">Oxidoreductase</keyword>
<dbReference type="NCBIfam" id="TIGR03378">
    <property type="entry name" value="glycerol3P_GlpB"/>
    <property type="match status" value="1"/>
</dbReference>
<dbReference type="KEGG" id="doa:AXF15_07790"/>
<dbReference type="PIRSF" id="PIRSF000141">
    <property type="entry name" value="Anaerobic_G3P_dh"/>
    <property type="match status" value="1"/>
</dbReference>
<keyword evidence="2" id="KW-0288">FMN</keyword>
<organism evidence="5 6">
    <name type="scientific">Desulfomicrobium orale DSM 12838</name>
    <dbReference type="NCBI Taxonomy" id="888061"/>
    <lineage>
        <taxon>Bacteria</taxon>
        <taxon>Pseudomonadati</taxon>
        <taxon>Thermodesulfobacteriota</taxon>
        <taxon>Desulfovibrionia</taxon>
        <taxon>Desulfovibrionales</taxon>
        <taxon>Desulfomicrobiaceae</taxon>
        <taxon>Desulfomicrobium</taxon>
    </lineage>
</organism>
<accession>A0A0X8JQJ9</accession>
<sequence>MRASDVVVVGSGMAGLTAALAAAARGRSVTLAARGAGALAIGGGCVDLLGYVNGRIVRGNPLDSIGLLPEGHPYRIIGAQAVRDALDFFEDVCRRHDLPMSNEGGENVWIPTILGTFRPTWLCLASQDRRLLAQAEKIAAVGVRSLKDCHAGMVVRMLGRQKNLQGKPIVSLELPSPFGATHRNITPLDLARFVDTEQGEEWLRRGLEPHASSGTAFLLPPVLGIVRTREIWNRLSEGLGCRIMEMASTPPGVGGLRIRRVLTDALAEAGVVMAENVRAVRARVQGNRCLSIECEAPDRMRELRGESFIIATGGFFGGGLLAEPGRAREALFGLELDAPDLVEDWSTPNVFDAQPYACLGVRVNPRLNPVDAAGAVLWENVFFAGRSLAGYDFVAEKSGNGVALASGYHAAQQC</sequence>
<gene>
    <name evidence="5" type="ORF">AXF15_07790</name>
</gene>
<feature type="domain" description="FAD-dependent oxidoreductase 2 FAD-binding" evidence="4">
    <location>
        <begin position="5"/>
        <end position="402"/>
    </location>
</feature>
<dbReference type="SUPFAM" id="SSF51905">
    <property type="entry name" value="FAD/NAD(P)-binding domain"/>
    <property type="match status" value="1"/>
</dbReference>
<evidence type="ECO:0000256" key="2">
    <source>
        <dbReference type="ARBA" id="ARBA00022643"/>
    </source>
</evidence>
<dbReference type="GO" id="GO:0004368">
    <property type="term" value="F:glycerol-3-phosphate dehydrogenase (quinone) activity"/>
    <property type="evidence" value="ECO:0007669"/>
    <property type="project" value="InterPro"/>
</dbReference>
<dbReference type="Gene3D" id="3.50.50.60">
    <property type="entry name" value="FAD/NAD(P)-binding domain"/>
    <property type="match status" value="1"/>
</dbReference>
<evidence type="ECO:0000256" key="3">
    <source>
        <dbReference type="ARBA" id="ARBA00023002"/>
    </source>
</evidence>
<reference evidence="6" key="1">
    <citation type="submission" date="2016-02" db="EMBL/GenBank/DDBJ databases">
        <authorList>
            <person name="Holder M.E."/>
            <person name="Ajami N.J."/>
            <person name="Petrosino J.F."/>
        </authorList>
    </citation>
    <scope>NUCLEOTIDE SEQUENCE [LARGE SCALE GENOMIC DNA]</scope>
    <source>
        <strain evidence="6">DSM 12838</strain>
    </source>
</reference>
<dbReference type="AlphaFoldDB" id="A0A0X8JQJ9"/>
<dbReference type="Pfam" id="PF00890">
    <property type="entry name" value="FAD_binding_2"/>
    <property type="match status" value="1"/>
</dbReference>
<dbReference type="InterPro" id="IPR003953">
    <property type="entry name" value="FAD-dep_OxRdtase_2_FAD-bd"/>
</dbReference>
<dbReference type="EMBL" id="CP014230">
    <property type="protein sequence ID" value="AMD93011.1"/>
    <property type="molecule type" value="Genomic_DNA"/>
</dbReference>
<dbReference type="InterPro" id="IPR009158">
    <property type="entry name" value="G3P_DH_GlpB_su"/>
</dbReference>
<dbReference type="STRING" id="888061.AXF15_07790"/>
<dbReference type="InterPro" id="IPR036188">
    <property type="entry name" value="FAD/NAD-bd_sf"/>
</dbReference>
<name>A0A0X8JQJ9_9BACT</name>
<keyword evidence="6" id="KW-1185">Reference proteome</keyword>
<evidence type="ECO:0000313" key="5">
    <source>
        <dbReference type="EMBL" id="AMD93011.1"/>
    </source>
</evidence>
<dbReference type="GO" id="GO:0009331">
    <property type="term" value="C:glycerol-3-phosphate dehydrogenase (FAD) complex"/>
    <property type="evidence" value="ECO:0007669"/>
    <property type="project" value="InterPro"/>
</dbReference>
<dbReference type="Proteomes" id="UP000063964">
    <property type="component" value="Chromosome"/>
</dbReference>
<keyword evidence="1" id="KW-0285">Flavoprotein</keyword>
<proteinExistence type="predicted"/>
<dbReference type="PRINTS" id="PR00411">
    <property type="entry name" value="PNDRDTASEI"/>
</dbReference>
<protein>
    <recommendedName>
        <fullName evidence="4">FAD-dependent oxidoreductase 2 FAD-binding domain-containing protein</fullName>
    </recommendedName>
</protein>
<evidence type="ECO:0000313" key="6">
    <source>
        <dbReference type="Proteomes" id="UP000063964"/>
    </source>
</evidence>